<dbReference type="SUPFAM" id="SSF51445">
    <property type="entry name" value="(Trans)glycosidases"/>
    <property type="match status" value="1"/>
</dbReference>
<evidence type="ECO:0000313" key="2">
    <source>
        <dbReference type="EMBL" id="CAF1572472.1"/>
    </source>
</evidence>
<dbReference type="Proteomes" id="UP000663829">
    <property type="component" value="Unassembled WGS sequence"/>
</dbReference>
<comment type="caution">
    <text evidence="2">The sequence shown here is derived from an EMBL/GenBank/DDBJ whole genome shotgun (WGS) entry which is preliminary data.</text>
</comment>
<accession>A0A815YLZ3</accession>
<feature type="non-terminal residue" evidence="2">
    <location>
        <position position="1"/>
    </location>
</feature>
<dbReference type="InterPro" id="IPR017853">
    <property type="entry name" value="GH"/>
</dbReference>
<keyword evidence="4" id="KW-1185">Reference proteome</keyword>
<protein>
    <submittedName>
        <fullName evidence="2">Uncharacterized protein</fullName>
    </submittedName>
</protein>
<dbReference type="EMBL" id="CAJOBC010095918">
    <property type="protein sequence ID" value="CAF4436220.1"/>
    <property type="molecule type" value="Genomic_DNA"/>
</dbReference>
<evidence type="ECO:0000313" key="4">
    <source>
        <dbReference type="Proteomes" id="UP000663829"/>
    </source>
</evidence>
<gene>
    <name evidence="2" type="ORF">GPM918_LOCUS40493</name>
    <name evidence="3" type="ORF">SRO942_LOCUS41441</name>
</gene>
<sequence>IYHYQFKVITKSWFEAEPDPALPVYHRDETKKENEKMEKEELENYERLLNEVRERNKQREGEATYTELWYTFVDPYAVDVDERGSDDAHKAVGVLTFKNGQRIIDEYQWKYDGVAPLVENEKLIIYEIHIGDFQSQFKDVIAKMDYFLQLGITAGKKT</sequence>
<feature type="coiled-coil region" evidence="1">
    <location>
        <begin position="31"/>
        <end position="62"/>
    </location>
</feature>
<dbReference type="Proteomes" id="UP000681722">
    <property type="component" value="Unassembled WGS sequence"/>
</dbReference>
<evidence type="ECO:0000313" key="3">
    <source>
        <dbReference type="EMBL" id="CAF4436220.1"/>
    </source>
</evidence>
<name>A0A815YLZ3_9BILA</name>
<proteinExistence type="predicted"/>
<organism evidence="2 4">
    <name type="scientific">Didymodactylos carnosus</name>
    <dbReference type="NCBI Taxonomy" id="1234261"/>
    <lineage>
        <taxon>Eukaryota</taxon>
        <taxon>Metazoa</taxon>
        <taxon>Spiralia</taxon>
        <taxon>Gnathifera</taxon>
        <taxon>Rotifera</taxon>
        <taxon>Eurotatoria</taxon>
        <taxon>Bdelloidea</taxon>
        <taxon>Philodinida</taxon>
        <taxon>Philodinidae</taxon>
        <taxon>Didymodactylos</taxon>
    </lineage>
</organism>
<reference evidence="2" key="1">
    <citation type="submission" date="2021-02" db="EMBL/GenBank/DDBJ databases">
        <authorList>
            <person name="Nowell W R."/>
        </authorList>
    </citation>
    <scope>NUCLEOTIDE SEQUENCE</scope>
</reference>
<evidence type="ECO:0000256" key="1">
    <source>
        <dbReference type="SAM" id="Coils"/>
    </source>
</evidence>
<dbReference type="Gene3D" id="3.20.20.80">
    <property type="entry name" value="Glycosidases"/>
    <property type="match status" value="1"/>
</dbReference>
<dbReference type="AlphaFoldDB" id="A0A815YLZ3"/>
<dbReference type="OrthoDB" id="10002185at2759"/>
<keyword evidence="1" id="KW-0175">Coiled coil</keyword>
<dbReference type="EMBL" id="CAJNOQ010030070">
    <property type="protein sequence ID" value="CAF1572472.1"/>
    <property type="molecule type" value="Genomic_DNA"/>
</dbReference>